<dbReference type="Gramene" id="EOX94296">
    <property type="protein sequence ID" value="EOX94296"/>
    <property type="gene ID" value="TCM_003880"/>
</dbReference>
<organism evidence="2 3">
    <name type="scientific">Theobroma cacao</name>
    <name type="common">Cacao</name>
    <name type="synonym">Cocoa</name>
    <dbReference type="NCBI Taxonomy" id="3641"/>
    <lineage>
        <taxon>Eukaryota</taxon>
        <taxon>Viridiplantae</taxon>
        <taxon>Streptophyta</taxon>
        <taxon>Embryophyta</taxon>
        <taxon>Tracheophyta</taxon>
        <taxon>Spermatophyta</taxon>
        <taxon>Magnoliopsida</taxon>
        <taxon>eudicotyledons</taxon>
        <taxon>Gunneridae</taxon>
        <taxon>Pentapetalae</taxon>
        <taxon>rosids</taxon>
        <taxon>malvids</taxon>
        <taxon>Malvales</taxon>
        <taxon>Malvaceae</taxon>
        <taxon>Byttnerioideae</taxon>
        <taxon>Theobroma</taxon>
    </lineage>
</organism>
<gene>
    <name evidence="2" type="ORF">TCM_003880</name>
</gene>
<dbReference type="HOGENOM" id="CLU_2268686_0_0_1"/>
<evidence type="ECO:0000256" key="1">
    <source>
        <dbReference type="SAM" id="MobiDB-lite"/>
    </source>
</evidence>
<dbReference type="AlphaFoldDB" id="A0A061DQD0"/>
<proteinExistence type="predicted"/>
<feature type="compositionally biased region" description="Polar residues" evidence="1">
    <location>
        <begin position="77"/>
        <end position="92"/>
    </location>
</feature>
<sequence length="103" mass="11954">MLEVIEGKNERSVHGMVISQLMDSLEVDTSADLMIRCQNQKIVEEAMKEFEYHSIEKNMTLEQGFELRDARTDDSRNFTNTEDPPSQNTMNSLIAKMDNYFDN</sequence>
<dbReference type="InParanoid" id="A0A061DQD0"/>
<evidence type="ECO:0000313" key="2">
    <source>
        <dbReference type="EMBL" id="EOX94296.1"/>
    </source>
</evidence>
<name>A0A061DQD0_THECC</name>
<accession>A0A061DQD0</accession>
<feature type="region of interest" description="Disordered" evidence="1">
    <location>
        <begin position="70"/>
        <end position="103"/>
    </location>
</feature>
<dbReference type="EMBL" id="CM001879">
    <property type="protein sequence ID" value="EOX94296.1"/>
    <property type="molecule type" value="Genomic_DNA"/>
</dbReference>
<protein>
    <submittedName>
        <fullName evidence="2">Uncharacterized protein</fullName>
    </submittedName>
</protein>
<reference evidence="2 3" key="1">
    <citation type="journal article" date="2013" name="Genome Biol.">
        <title>The genome sequence of the most widely cultivated cacao type and its use to identify candidate genes regulating pod color.</title>
        <authorList>
            <person name="Motamayor J.C."/>
            <person name="Mockaitis K."/>
            <person name="Schmutz J."/>
            <person name="Haiminen N."/>
            <person name="Iii D.L."/>
            <person name="Cornejo O."/>
            <person name="Findley S.D."/>
            <person name="Zheng P."/>
            <person name="Utro F."/>
            <person name="Royaert S."/>
            <person name="Saski C."/>
            <person name="Jenkins J."/>
            <person name="Podicheti R."/>
            <person name="Zhao M."/>
            <person name="Scheffler B.E."/>
            <person name="Stack J.C."/>
            <person name="Feltus F.A."/>
            <person name="Mustiga G.M."/>
            <person name="Amores F."/>
            <person name="Phillips W."/>
            <person name="Marelli J.P."/>
            <person name="May G.D."/>
            <person name="Shapiro H."/>
            <person name="Ma J."/>
            <person name="Bustamante C.D."/>
            <person name="Schnell R.J."/>
            <person name="Main D."/>
            <person name="Gilbert D."/>
            <person name="Parida L."/>
            <person name="Kuhn D.N."/>
        </authorList>
    </citation>
    <scope>NUCLEOTIDE SEQUENCE [LARGE SCALE GENOMIC DNA]</scope>
    <source>
        <strain evidence="3">cv. Matina 1-6</strain>
    </source>
</reference>
<evidence type="ECO:0000313" key="3">
    <source>
        <dbReference type="Proteomes" id="UP000026915"/>
    </source>
</evidence>
<dbReference type="Proteomes" id="UP000026915">
    <property type="component" value="Chromosome 1"/>
</dbReference>
<keyword evidence="3" id="KW-1185">Reference proteome</keyword>